<dbReference type="GO" id="GO:0003677">
    <property type="term" value="F:DNA binding"/>
    <property type="evidence" value="ECO:0007669"/>
    <property type="project" value="UniProtKB-KW"/>
</dbReference>
<evidence type="ECO:0000313" key="6">
    <source>
        <dbReference type="Proteomes" id="UP000440096"/>
    </source>
</evidence>
<keyword evidence="2" id="KW-0238">DNA-binding</keyword>
<organism evidence="5 6">
    <name type="scientific">Amycolatopsis pithecellobii</name>
    <dbReference type="NCBI Taxonomy" id="664692"/>
    <lineage>
        <taxon>Bacteria</taxon>
        <taxon>Bacillati</taxon>
        <taxon>Actinomycetota</taxon>
        <taxon>Actinomycetes</taxon>
        <taxon>Pseudonocardiales</taxon>
        <taxon>Pseudonocardiaceae</taxon>
        <taxon>Amycolatopsis</taxon>
    </lineage>
</organism>
<accession>A0A6N7YWH8</accession>
<dbReference type="InterPro" id="IPR036388">
    <property type="entry name" value="WH-like_DNA-bd_sf"/>
</dbReference>
<dbReference type="GO" id="GO:0003700">
    <property type="term" value="F:DNA-binding transcription factor activity"/>
    <property type="evidence" value="ECO:0007669"/>
    <property type="project" value="InterPro"/>
</dbReference>
<keyword evidence="6" id="KW-1185">Reference proteome</keyword>
<dbReference type="AlphaFoldDB" id="A0A6N7YWH8"/>
<dbReference type="PANTHER" id="PTHR43537">
    <property type="entry name" value="TRANSCRIPTIONAL REGULATOR, GNTR FAMILY"/>
    <property type="match status" value="1"/>
</dbReference>
<dbReference type="SUPFAM" id="SSF46785">
    <property type="entry name" value="Winged helix' DNA-binding domain"/>
    <property type="match status" value="1"/>
</dbReference>
<feature type="domain" description="HTH gntR-type" evidence="4">
    <location>
        <begin position="1"/>
        <end position="69"/>
    </location>
</feature>
<comment type="caution">
    <text evidence="5">The sequence shown here is derived from an EMBL/GenBank/DDBJ whole genome shotgun (WGS) entry which is preliminary data.</text>
</comment>
<dbReference type="InterPro" id="IPR000524">
    <property type="entry name" value="Tscrpt_reg_HTH_GntR"/>
</dbReference>
<keyword evidence="3" id="KW-0804">Transcription</keyword>
<name>A0A6N7YWH8_9PSEU</name>
<evidence type="ECO:0000259" key="4">
    <source>
        <dbReference type="PROSITE" id="PS50949"/>
    </source>
</evidence>
<evidence type="ECO:0000256" key="1">
    <source>
        <dbReference type="ARBA" id="ARBA00023015"/>
    </source>
</evidence>
<dbReference type="CDD" id="cd07377">
    <property type="entry name" value="WHTH_GntR"/>
    <property type="match status" value="1"/>
</dbReference>
<protein>
    <submittedName>
        <fullName evidence="5">GntR family transcriptional regulator</fullName>
    </submittedName>
</protein>
<dbReference type="RefSeq" id="WP_154759577.1">
    <property type="nucleotide sequence ID" value="NZ_WMBA01000048.1"/>
</dbReference>
<dbReference type="InterPro" id="IPR036390">
    <property type="entry name" value="WH_DNA-bd_sf"/>
</dbReference>
<reference evidence="5 6" key="1">
    <citation type="submission" date="2019-11" db="EMBL/GenBank/DDBJ databases">
        <title>Draft genome of Amycolatopsis RM579.</title>
        <authorList>
            <person name="Duangmal K."/>
            <person name="Mingma R."/>
        </authorList>
    </citation>
    <scope>NUCLEOTIDE SEQUENCE [LARGE SCALE GENOMIC DNA]</scope>
    <source>
        <strain evidence="5 6">RM579</strain>
    </source>
</reference>
<dbReference type="SMART" id="SM00345">
    <property type="entry name" value="HTH_GNTR"/>
    <property type="match status" value="1"/>
</dbReference>
<dbReference type="Pfam" id="PF07729">
    <property type="entry name" value="FCD"/>
    <property type="match status" value="1"/>
</dbReference>
<dbReference type="PROSITE" id="PS50949">
    <property type="entry name" value="HTH_GNTR"/>
    <property type="match status" value="1"/>
</dbReference>
<dbReference type="OrthoDB" id="7989071at2"/>
<sequence>MRAADQIVADLVDTIGSGALPLGSRLPTERDLAQRYGVSGPTVREAIRAVAAIGLVEVRHGSGTYIAPNLHGILRRPLLALIRFNDLGSADLAPLFDPLCDYLAMQAIEHGTLTEIDRLHAVTERAELADDGNQVTAVDLELLRLVLDTTHHAVLVELCGFLVESLVPTQVAAVSGRPPRTWRSWLAARRRTRAGLLAAYSARDPEQLAGCVRALVLGD</sequence>
<dbReference type="InterPro" id="IPR008920">
    <property type="entry name" value="TF_FadR/GntR_C"/>
</dbReference>
<dbReference type="Gene3D" id="1.10.10.10">
    <property type="entry name" value="Winged helix-like DNA-binding domain superfamily/Winged helix DNA-binding domain"/>
    <property type="match status" value="1"/>
</dbReference>
<dbReference type="EMBL" id="WMBA01000048">
    <property type="protein sequence ID" value="MTD57447.1"/>
    <property type="molecule type" value="Genomic_DNA"/>
</dbReference>
<proteinExistence type="predicted"/>
<gene>
    <name evidence="5" type="ORF">GKO32_26255</name>
</gene>
<dbReference type="PANTHER" id="PTHR43537:SF5">
    <property type="entry name" value="UXU OPERON TRANSCRIPTIONAL REGULATOR"/>
    <property type="match status" value="1"/>
</dbReference>
<dbReference type="Proteomes" id="UP000440096">
    <property type="component" value="Unassembled WGS sequence"/>
</dbReference>
<evidence type="ECO:0000256" key="2">
    <source>
        <dbReference type="ARBA" id="ARBA00023125"/>
    </source>
</evidence>
<evidence type="ECO:0000313" key="5">
    <source>
        <dbReference type="EMBL" id="MTD57447.1"/>
    </source>
</evidence>
<dbReference type="Gene3D" id="1.20.120.530">
    <property type="entry name" value="GntR ligand-binding domain-like"/>
    <property type="match status" value="1"/>
</dbReference>
<keyword evidence="1" id="KW-0805">Transcription regulation</keyword>
<dbReference type="Pfam" id="PF00392">
    <property type="entry name" value="GntR"/>
    <property type="match status" value="1"/>
</dbReference>
<dbReference type="PRINTS" id="PR00035">
    <property type="entry name" value="HTHGNTR"/>
</dbReference>
<dbReference type="InterPro" id="IPR011711">
    <property type="entry name" value="GntR_C"/>
</dbReference>
<evidence type="ECO:0000256" key="3">
    <source>
        <dbReference type="ARBA" id="ARBA00023163"/>
    </source>
</evidence>